<evidence type="ECO:0000259" key="2">
    <source>
        <dbReference type="Pfam" id="PF10551"/>
    </source>
</evidence>
<dbReference type="PANTHER" id="PTHR31569">
    <property type="entry name" value="SWIM-TYPE DOMAIN-CONTAINING PROTEIN"/>
    <property type="match status" value="1"/>
</dbReference>
<comment type="caution">
    <text evidence="3">The sequence shown here is derived from an EMBL/GenBank/DDBJ whole genome shotgun (WGS) entry which is preliminary data.</text>
</comment>
<dbReference type="GO" id="GO:0010106">
    <property type="term" value="P:cellular response to iron ion starvation"/>
    <property type="evidence" value="ECO:0007669"/>
    <property type="project" value="InterPro"/>
</dbReference>
<name>A0A9R1UFV0_LACSA</name>
<proteinExistence type="predicted"/>
<keyword evidence="4" id="KW-1185">Reference proteome</keyword>
<gene>
    <name evidence="3" type="ORF">LSAT_V11C900504260</name>
</gene>
<evidence type="ECO:0000313" key="4">
    <source>
        <dbReference type="Proteomes" id="UP000235145"/>
    </source>
</evidence>
<dbReference type="EMBL" id="NBSK02000009">
    <property type="protein sequence ID" value="KAJ0186251.1"/>
    <property type="molecule type" value="Genomic_DNA"/>
</dbReference>
<dbReference type="GO" id="GO:0000981">
    <property type="term" value="F:DNA-binding transcription factor activity, RNA polymerase II-specific"/>
    <property type="evidence" value="ECO:0007669"/>
    <property type="project" value="InterPro"/>
</dbReference>
<dbReference type="CDD" id="cd22744">
    <property type="entry name" value="OTU"/>
    <property type="match status" value="1"/>
</dbReference>
<reference evidence="3 4" key="1">
    <citation type="journal article" date="2017" name="Nat. Commun.">
        <title>Genome assembly with in vitro proximity ligation data and whole-genome triplication in lettuce.</title>
        <authorList>
            <person name="Reyes-Chin-Wo S."/>
            <person name="Wang Z."/>
            <person name="Yang X."/>
            <person name="Kozik A."/>
            <person name="Arikit S."/>
            <person name="Song C."/>
            <person name="Xia L."/>
            <person name="Froenicke L."/>
            <person name="Lavelle D.O."/>
            <person name="Truco M.J."/>
            <person name="Xia R."/>
            <person name="Zhu S."/>
            <person name="Xu C."/>
            <person name="Xu H."/>
            <person name="Xu X."/>
            <person name="Cox K."/>
            <person name="Korf I."/>
            <person name="Meyers B.C."/>
            <person name="Michelmore R.W."/>
        </authorList>
    </citation>
    <scope>NUCLEOTIDE SEQUENCE [LARGE SCALE GENOMIC DNA]</scope>
    <source>
        <strain evidence="4">cv. Salinas</strain>
        <tissue evidence="3">Seedlings</tissue>
    </source>
</reference>
<dbReference type="InterPro" id="IPR018289">
    <property type="entry name" value="MULE_transposase_dom"/>
</dbReference>
<feature type="chain" id="PRO_5040263061" description="MULE transposase domain-containing protein" evidence="1">
    <location>
        <begin position="17"/>
        <end position="955"/>
    </location>
</feature>
<dbReference type="Pfam" id="PF08731">
    <property type="entry name" value="AFT"/>
    <property type="match status" value="1"/>
</dbReference>
<feature type="domain" description="MULE transposase" evidence="2">
    <location>
        <begin position="334"/>
        <end position="417"/>
    </location>
</feature>
<evidence type="ECO:0000256" key="1">
    <source>
        <dbReference type="SAM" id="SignalP"/>
    </source>
</evidence>
<protein>
    <recommendedName>
        <fullName evidence="2">MULE transposase domain-containing protein</fullName>
    </recommendedName>
</protein>
<dbReference type="Pfam" id="PF10551">
    <property type="entry name" value="MULE"/>
    <property type="match status" value="1"/>
</dbReference>
<organism evidence="3 4">
    <name type="scientific">Lactuca sativa</name>
    <name type="common">Garden lettuce</name>
    <dbReference type="NCBI Taxonomy" id="4236"/>
    <lineage>
        <taxon>Eukaryota</taxon>
        <taxon>Viridiplantae</taxon>
        <taxon>Streptophyta</taxon>
        <taxon>Embryophyta</taxon>
        <taxon>Tracheophyta</taxon>
        <taxon>Spermatophyta</taxon>
        <taxon>Magnoliopsida</taxon>
        <taxon>eudicotyledons</taxon>
        <taxon>Gunneridae</taxon>
        <taxon>Pentapetalae</taxon>
        <taxon>asterids</taxon>
        <taxon>campanulids</taxon>
        <taxon>Asterales</taxon>
        <taxon>Asteraceae</taxon>
        <taxon>Cichorioideae</taxon>
        <taxon>Cichorieae</taxon>
        <taxon>Lactucinae</taxon>
        <taxon>Lactuca</taxon>
    </lineage>
</organism>
<keyword evidence="1" id="KW-0732">Signal</keyword>
<dbReference type="AlphaFoldDB" id="A0A9R1UFV0"/>
<dbReference type="Proteomes" id="UP000235145">
    <property type="component" value="Unassembled WGS sequence"/>
</dbReference>
<dbReference type="PANTHER" id="PTHR31569:SF4">
    <property type="entry name" value="SWIM-TYPE DOMAIN-CONTAINING PROTEIN"/>
    <property type="match status" value="1"/>
</dbReference>
<feature type="signal peptide" evidence="1">
    <location>
        <begin position="1"/>
        <end position="16"/>
    </location>
</feature>
<evidence type="ECO:0000313" key="3">
    <source>
        <dbReference type="EMBL" id="KAJ0186251.1"/>
    </source>
</evidence>
<dbReference type="InterPro" id="IPR014842">
    <property type="entry name" value="AFT"/>
</dbReference>
<accession>A0A9R1UFV0</accession>
<dbReference type="InterPro" id="IPR052579">
    <property type="entry name" value="Zinc_finger_SWIM"/>
</dbReference>
<sequence>MWWLCMAAVCSSAALGLLLVLFCLISTGKMSVGGGELDGGRSTLTIAEVMARGGGEAATDGYGGPIRWWSENQRKGVSLEMKRRSREEIQMATVVAVVGMSQNNRQSLFSGDPLWVMKKMENISEFSTDQVFSSRGDLMMWVQNVARSQGYVIVTKRSKAITKDFISKIVLGCDRGGVARNKDAQTKKINCPFKLIGNYLKAHDGWKLRVVRDEHNHEPSMYMEDHPFAMRLSDKEARLVQDLTELDVKPRNILPTLKAQNQNNVSSLRTIYNFVQKLGRSRREGRTPMQNVMHILQTKGYNLQYRANTITNELEDLFFIHPTSLKMWQAFPYVVLMDATYKTNKYNLPFLEIVGVTSTNKTFSIAFAFMHNEKTSNYIWALTCLKLTINDSFCPRVIVTDRDLALMKACGDVFPQNVFDYLYTVWLGKYAERFVSLWTDKHVSFGNSTTNRVESQHAKLKKHLESAKCDLDKFIHVIEKVVQSQETAIKETFTRCIITYMPRFKDQIFEVLRKRVSVHAMDKILEELHRSKRFVPTPENCGCQLRTCFGLPCAHELVMYVGTGSPIPLDSVDAFWRKLDLTPSISVEYGDLNVDHRMQRFKEIYNTQPDHIKYNYLRRMDEITDPSTNLINEPLVKKNNRGRPKIKRVQYQSQATHRYSCSDLNQEPPWYSSSFMDLNDDPARHSSFVMGSYEEPIGQCSYNINLNEEPIGQCSYNIDLNEEPLGQCSYQTDMNEDPIGQCSYKIDLNEEPPLGHNSLLDEIPSIFHPYITHIQNVLGDGNCGFRSVAVCLGYGEDQWLYIRQQLLDELFCSYDDYTRVFVGCDEVVTSLSFFTKNESAPTEHWMLMPETGILIANRFGVIVHFLTTEGPVTFFPLWRGPREFQNHRVLTFALVYTNHYVMVQLEGEYPMPPIAALWIRNKAPSATEWQTIYKSRLEFYKHLKPTERSFMTISD</sequence>
<dbReference type="GO" id="GO:0045944">
    <property type="term" value="P:positive regulation of transcription by RNA polymerase II"/>
    <property type="evidence" value="ECO:0007669"/>
    <property type="project" value="InterPro"/>
</dbReference>